<reference evidence="1" key="1">
    <citation type="submission" date="2020-09" db="EMBL/GenBank/DDBJ databases">
        <title>Genome-Enabled Discovery of Anthraquinone Biosynthesis in Senna tora.</title>
        <authorList>
            <person name="Kang S.-H."/>
            <person name="Pandey R.P."/>
            <person name="Lee C.-M."/>
            <person name="Sim J.-S."/>
            <person name="Jeong J.-T."/>
            <person name="Choi B.-S."/>
            <person name="Jung M."/>
            <person name="Ginzburg D."/>
            <person name="Zhao K."/>
            <person name="Won S.Y."/>
            <person name="Oh T.-J."/>
            <person name="Yu Y."/>
            <person name="Kim N.-H."/>
            <person name="Lee O.R."/>
            <person name="Lee T.-H."/>
            <person name="Bashyal P."/>
            <person name="Kim T.-S."/>
            <person name="Lee W.-H."/>
            <person name="Kawkins C."/>
            <person name="Kim C.-K."/>
            <person name="Kim J.S."/>
            <person name="Ahn B.O."/>
            <person name="Rhee S.Y."/>
            <person name="Sohng J.K."/>
        </authorList>
    </citation>
    <scope>NUCLEOTIDE SEQUENCE</scope>
    <source>
        <tissue evidence="1">Leaf</tissue>
    </source>
</reference>
<evidence type="ECO:0000313" key="1">
    <source>
        <dbReference type="EMBL" id="KAF7807943.1"/>
    </source>
</evidence>
<keyword evidence="2" id="KW-1185">Reference proteome</keyword>
<accession>A0A834SRM6</accession>
<name>A0A834SRM6_9FABA</name>
<evidence type="ECO:0000313" key="2">
    <source>
        <dbReference type="Proteomes" id="UP000634136"/>
    </source>
</evidence>
<dbReference type="OrthoDB" id="1436780at2759"/>
<gene>
    <name evidence="1" type="ORF">G2W53_040104</name>
</gene>
<dbReference type="Proteomes" id="UP000634136">
    <property type="component" value="Unassembled WGS sequence"/>
</dbReference>
<protein>
    <submittedName>
        <fullName evidence="1">Uncharacterized protein</fullName>
    </submittedName>
</protein>
<organism evidence="1 2">
    <name type="scientific">Senna tora</name>
    <dbReference type="NCBI Taxonomy" id="362788"/>
    <lineage>
        <taxon>Eukaryota</taxon>
        <taxon>Viridiplantae</taxon>
        <taxon>Streptophyta</taxon>
        <taxon>Embryophyta</taxon>
        <taxon>Tracheophyta</taxon>
        <taxon>Spermatophyta</taxon>
        <taxon>Magnoliopsida</taxon>
        <taxon>eudicotyledons</taxon>
        <taxon>Gunneridae</taxon>
        <taxon>Pentapetalae</taxon>
        <taxon>rosids</taxon>
        <taxon>fabids</taxon>
        <taxon>Fabales</taxon>
        <taxon>Fabaceae</taxon>
        <taxon>Caesalpinioideae</taxon>
        <taxon>Cassia clade</taxon>
        <taxon>Senna</taxon>
    </lineage>
</organism>
<dbReference type="AlphaFoldDB" id="A0A834SRM6"/>
<proteinExistence type="predicted"/>
<dbReference type="EMBL" id="JAAIUW010000012">
    <property type="protein sequence ID" value="KAF7807943.1"/>
    <property type="molecule type" value="Genomic_DNA"/>
</dbReference>
<sequence length="244" mass="27890">MSRVRRISPFDAPIIDGLPQLSKKGALRPICRVPKECLLRGNKDYLEHKSQLSGTEEIREFWKRVLASCPGSHTYGIAGGDREPLRIMSSDGAAFLIQYDLCPTQLTGNSWILLADFQLHCHCVGIPSNVKLFYYFYQFRRSDVGRPWHFSRATGALVIFKGIESKLWGWEESFVRIVPLRGTHPFWLDKQGRPLFPLIWSDSEKLPSTKDEDVTPMELEIIRTISQRVEHVKYLSGGFACAFS</sequence>
<comment type="caution">
    <text evidence="1">The sequence shown here is derived from an EMBL/GenBank/DDBJ whole genome shotgun (WGS) entry which is preliminary data.</text>
</comment>